<reference evidence="2" key="1">
    <citation type="submission" date="2022-11" db="UniProtKB">
        <authorList>
            <consortium name="WormBaseParasite"/>
        </authorList>
    </citation>
    <scope>IDENTIFICATION</scope>
</reference>
<dbReference type="WBParaSite" id="nRc.2.0.1.t46191-RA">
    <property type="protein sequence ID" value="nRc.2.0.1.t46191-RA"/>
    <property type="gene ID" value="nRc.2.0.1.g46191"/>
</dbReference>
<proteinExistence type="predicted"/>
<evidence type="ECO:0000313" key="1">
    <source>
        <dbReference type="Proteomes" id="UP000887565"/>
    </source>
</evidence>
<name>A0A915L8W5_ROMCU</name>
<accession>A0A915L8W5</accession>
<dbReference type="Proteomes" id="UP000887565">
    <property type="component" value="Unplaced"/>
</dbReference>
<dbReference type="AlphaFoldDB" id="A0A915L8W5"/>
<organism evidence="1 2">
    <name type="scientific">Romanomermis culicivorax</name>
    <name type="common">Nematode worm</name>
    <dbReference type="NCBI Taxonomy" id="13658"/>
    <lineage>
        <taxon>Eukaryota</taxon>
        <taxon>Metazoa</taxon>
        <taxon>Ecdysozoa</taxon>
        <taxon>Nematoda</taxon>
        <taxon>Enoplea</taxon>
        <taxon>Dorylaimia</taxon>
        <taxon>Mermithida</taxon>
        <taxon>Mermithoidea</taxon>
        <taxon>Mermithidae</taxon>
        <taxon>Romanomermis</taxon>
    </lineage>
</organism>
<protein>
    <submittedName>
        <fullName evidence="2">Uncharacterized protein</fullName>
    </submittedName>
</protein>
<sequence length="130" mass="14862">MCTIRPHQDRPRCPHGFTAKKREISISQTKPSVKLNRLKSLANCHIRSNPKGRRQTPCTTTNFPVPHTERKNYTVPRYKDANCPRQTLLAFQTTHRTIITTTRSPGTKCRALLIVKRIAASKQLSTICIR</sequence>
<evidence type="ECO:0000313" key="2">
    <source>
        <dbReference type="WBParaSite" id="nRc.2.0.1.t46191-RA"/>
    </source>
</evidence>
<keyword evidence="1" id="KW-1185">Reference proteome</keyword>